<reference evidence="1" key="3">
    <citation type="submission" date="2025-09" db="UniProtKB">
        <authorList>
            <consortium name="Ensembl"/>
        </authorList>
    </citation>
    <scope>IDENTIFICATION</scope>
</reference>
<sequence>MARVITPGREKHPKTMQLHPQVRYRCIPGWGEAGTAPTRRARWRRCQGFPTTRSICTPSMPA</sequence>
<evidence type="ECO:0000313" key="2">
    <source>
        <dbReference type="Proteomes" id="UP000472275"/>
    </source>
</evidence>
<dbReference type="AlphaFoldDB" id="A0A663DJP1"/>
<reference evidence="1" key="2">
    <citation type="submission" date="2025-08" db="UniProtKB">
        <authorList>
            <consortium name="Ensembl"/>
        </authorList>
    </citation>
    <scope>IDENTIFICATION</scope>
</reference>
<protein>
    <submittedName>
        <fullName evidence="1">Uncharacterized protein</fullName>
    </submittedName>
</protein>
<keyword evidence="2" id="KW-1185">Reference proteome</keyword>
<dbReference type="InParanoid" id="A0A663DJP1"/>
<dbReference type="Proteomes" id="UP000472275">
    <property type="component" value="Chromosome 1"/>
</dbReference>
<accession>A0A663DJP1</accession>
<dbReference type="Ensembl" id="ENSACCT00020000081.1">
    <property type="protein sequence ID" value="ENSACCP00020000081.1"/>
    <property type="gene ID" value="ENSACCG00020000056.1"/>
</dbReference>
<name>A0A663DJP1_AQUCH</name>
<organism evidence="1 2">
    <name type="scientific">Aquila chrysaetos chrysaetos</name>
    <dbReference type="NCBI Taxonomy" id="223781"/>
    <lineage>
        <taxon>Eukaryota</taxon>
        <taxon>Metazoa</taxon>
        <taxon>Chordata</taxon>
        <taxon>Craniata</taxon>
        <taxon>Vertebrata</taxon>
        <taxon>Euteleostomi</taxon>
        <taxon>Archelosauria</taxon>
        <taxon>Archosauria</taxon>
        <taxon>Dinosauria</taxon>
        <taxon>Saurischia</taxon>
        <taxon>Theropoda</taxon>
        <taxon>Coelurosauria</taxon>
        <taxon>Aves</taxon>
        <taxon>Neognathae</taxon>
        <taxon>Neoaves</taxon>
        <taxon>Telluraves</taxon>
        <taxon>Accipitrimorphae</taxon>
        <taxon>Accipitriformes</taxon>
        <taxon>Accipitridae</taxon>
        <taxon>Accipitrinae</taxon>
        <taxon>Aquila</taxon>
    </lineage>
</organism>
<reference evidence="1" key="1">
    <citation type="submission" date="2021-03" db="EMBL/GenBank/DDBJ databases">
        <authorList>
            <consortium name="Wellcome Sanger Institute Data Sharing"/>
        </authorList>
    </citation>
    <scope>NUCLEOTIDE SEQUENCE [LARGE SCALE GENOMIC DNA]</scope>
</reference>
<evidence type="ECO:0000313" key="1">
    <source>
        <dbReference type="Ensembl" id="ENSACCP00020000081.1"/>
    </source>
</evidence>
<proteinExistence type="predicted"/>